<evidence type="ECO:0000313" key="1">
    <source>
        <dbReference type="EMBL" id="KAG9218713.1"/>
    </source>
</evidence>
<comment type="caution">
    <text evidence="1">The sequence shown here is derived from an EMBL/GenBank/DDBJ whole genome shotgun (WGS) entry which is preliminary data.</text>
</comment>
<accession>A0ACB7IMG3</accession>
<dbReference type="Proteomes" id="UP000824881">
    <property type="component" value="Unassembled WGS sequence"/>
</dbReference>
<name>A0ACB7IMG3_PLECO</name>
<dbReference type="EMBL" id="WQMT02000009">
    <property type="protein sequence ID" value="KAG9218713.1"/>
    <property type="molecule type" value="Genomic_DNA"/>
</dbReference>
<reference evidence="1 2" key="1">
    <citation type="journal article" date="2021" name="Appl. Environ. Microbiol.">
        <title>Genetic linkage and physical mapping for an oyster mushroom Pleurotus cornucopiae and QTL analysis for the trait cap color.</title>
        <authorList>
            <person name="Zhang Y."/>
            <person name="Gao W."/>
            <person name="Sonnenberg A."/>
            <person name="Chen Q."/>
            <person name="Zhang J."/>
            <person name="Huang C."/>
        </authorList>
    </citation>
    <scope>NUCLEOTIDE SEQUENCE [LARGE SCALE GENOMIC DNA]</scope>
    <source>
        <strain evidence="1">CCMSSC00406</strain>
    </source>
</reference>
<protein>
    <submittedName>
        <fullName evidence="1">Uncharacterized protein</fullName>
    </submittedName>
</protein>
<organism evidence="1 2">
    <name type="scientific">Pleurotus cornucopiae</name>
    <name type="common">Cornucopia mushroom</name>
    <dbReference type="NCBI Taxonomy" id="5321"/>
    <lineage>
        <taxon>Eukaryota</taxon>
        <taxon>Fungi</taxon>
        <taxon>Dikarya</taxon>
        <taxon>Basidiomycota</taxon>
        <taxon>Agaricomycotina</taxon>
        <taxon>Agaricomycetes</taxon>
        <taxon>Agaricomycetidae</taxon>
        <taxon>Agaricales</taxon>
        <taxon>Pleurotineae</taxon>
        <taxon>Pleurotaceae</taxon>
        <taxon>Pleurotus</taxon>
    </lineage>
</organism>
<sequence length="264" mass="29612">MISDSTANSHSRRAMPRVKYRSASLAITLFGSLTNLILALQLAAAWRVLKWEPESEWESSGWRFNGVKIVLGLLSSYFAISAALCAVGFWGSLKNKSAHVRIYRDYSIVDFSFCTFFTLVGTYTAFRPFVRTGVCEELSRQPEFMRDMAEMGLNLENCELWFERAVLVAVAVMFITIIIRISSTLVQLTHPLSFSISFSFSFAWSLANPVNFEVPGFSENPAALPPHNVYFTAKRCVGTTAGSPADVILGTSNALKWRRRVTYR</sequence>
<keyword evidence="2" id="KW-1185">Reference proteome</keyword>
<gene>
    <name evidence="1" type="ORF">CCMSSC00406_0001173</name>
</gene>
<evidence type="ECO:0000313" key="2">
    <source>
        <dbReference type="Proteomes" id="UP000824881"/>
    </source>
</evidence>
<proteinExistence type="predicted"/>